<evidence type="ECO:0000313" key="1">
    <source>
        <dbReference type="EMBL" id="KKN66864.1"/>
    </source>
</evidence>
<sequence>MALESPPEEWTSEGMISMKYQMAGIKQLKQTLETFVLNGKFAFEAEKEEPIEHHPV</sequence>
<gene>
    <name evidence="1" type="ORF">LCGC14_0467320</name>
</gene>
<proteinExistence type="predicted"/>
<dbReference type="EMBL" id="LAZR01000488">
    <property type="protein sequence ID" value="KKN66864.1"/>
    <property type="molecule type" value="Genomic_DNA"/>
</dbReference>
<dbReference type="AlphaFoldDB" id="A0A0F9SIK0"/>
<protein>
    <submittedName>
        <fullName evidence="1">Uncharacterized protein</fullName>
    </submittedName>
</protein>
<name>A0A0F9SIK0_9ZZZZ</name>
<comment type="caution">
    <text evidence="1">The sequence shown here is derived from an EMBL/GenBank/DDBJ whole genome shotgun (WGS) entry which is preliminary data.</text>
</comment>
<reference evidence="1" key="1">
    <citation type="journal article" date="2015" name="Nature">
        <title>Complex archaea that bridge the gap between prokaryotes and eukaryotes.</title>
        <authorList>
            <person name="Spang A."/>
            <person name="Saw J.H."/>
            <person name="Jorgensen S.L."/>
            <person name="Zaremba-Niedzwiedzka K."/>
            <person name="Martijn J."/>
            <person name="Lind A.E."/>
            <person name="van Eijk R."/>
            <person name="Schleper C."/>
            <person name="Guy L."/>
            <person name="Ettema T.J."/>
        </authorList>
    </citation>
    <scope>NUCLEOTIDE SEQUENCE</scope>
</reference>
<organism evidence="1">
    <name type="scientific">marine sediment metagenome</name>
    <dbReference type="NCBI Taxonomy" id="412755"/>
    <lineage>
        <taxon>unclassified sequences</taxon>
        <taxon>metagenomes</taxon>
        <taxon>ecological metagenomes</taxon>
    </lineage>
</organism>
<accession>A0A0F9SIK0</accession>